<reference evidence="1 2" key="1">
    <citation type="submission" date="2016-07" db="EMBL/GenBank/DDBJ databases">
        <title>Pervasive Adenine N6-methylation of Active Genes in Fungi.</title>
        <authorList>
            <consortium name="DOE Joint Genome Institute"/>
            <person name="Mondo S.J."/>
            <person name="Dannebaum R.O."/>
            <person name="Kuo R.C."/>
            <person name="Labutti K."/>
            <person name="Haridas S."/>
            <person name="Kuo A."/>
            <person name="Salamov A."/>
            <person name="Ahrendt S.R."/>
            <person name="Lipzen A."/>
            <person name="Sullivan W."/>
            <person name="Andreopoulos W.B."/>
            <person name="Clum A."/>
            <person name="Lindquist E."/>
            <person name="Daum C."/>
            <person name="Ramamoorthy G.K."/>
            <person name="Gryganskyi A."/>
            <person name="Culley D."/>
            <person name="Magnuson J.K."/>
            <person name="James T.Y."/>
            <person name="O'Malley M.A."/>
            <person name="Stajich J.E."/>
            <person name="Spatafora J.W."/>
            <person name="Visel A."/>
            <person name="Grigoriev I.V."/>
        </authorList>
    </citation>
    <scope>NUCLEOTIDE SEQUENCE [LARGE SCALE GENOMIC DNA]</scope>
    <source>
        <strain evidence="1 2">PL171</strain>
    </source>
</reference>
<sequence length="130" mass="14849">MCLSLEAFSAVFDYFEIYWFCPGWLPYILDCCMPPGETRDSFGTNNITESMFKVFDNVVLGNTCNRRLDLLVVSIIDAMLPYHQDLVMTAQQDPRVSHDFRQILADGYLIFDRDLVTPLATEPLHSLSAT</sequence>
<keyword evidence="2" id="KW-1185">Reference proteome</keyword>
<dbReference type="AlphaFoldDB" id="A0A1Y2I410"/>
<dbReference type="EMBL" id="MCFL01000001">
    <property type="protein sequence ID" value="ORZ41608.1"/>
    <property type="molecule type" value="Genomic_DNA"/>
</dbReference>
<accession>A0A1Y2I410</accession>
<dbReference type="OrthoDB" id="93019at2759"/>
<protein>
    <submittedName>
        <fullName evidence="1">Uncharacterized protein</fullName>
    </submittedName>
</protein>
<comment type="caution">
    <text evidence="1">The sequence shown here is derived from an EMBL/GenBank/DDBJ whole genome shotgun (WGS) entry which is preliminary data.</text>
</comment>
<dbReference type="Proteomes" id="UP000193411">
    <property type="component" value="Unassembled WGS sequence"/>
</dbReference>
<proteinExistence type="predicted"/>
<organism evidence="1 2">
    <name type="scientific">Catenaria anguillulae PL171</name>
    <dbReference type="NCBI Taxonomy" id="765915"/>
    <lineage>
        <taxon>Eukaryota</taxon>
        <taxon>Fungi</taxon>
        <taxon>Fungi incertae sedis</taxon>
        <taxon>Blastocladiomycota</taxon>
        <taxon>Blastocladiomycetes</taxon>
        <taxon>Blastocladiales</taxon>
        <taxon>Catenariaceae</taxon>
        <taxon>Catenaria</taxon>
    </lineage>
</organism>
<evidence type="ECO:0000313" key="1">
    <source>
        <dbReference type="EMBL" id="ORZ41608.1"/>
    </source>
</evidence>
<name>A0A1Y2I410_9FUNG</name>
<evidence type="ECO:0000313" key="2">
    <source>
        <dbReference type="Proteomes" id="UP000193411"/>
    </source>
</evidence>
<gene>
    <name evidence="1" type="ORF">BCR44DRAFT_78861</name>
</gene>